<keyword evidence="1" id="KW-1133">Transmembrane helix</keyword>
<dbReference type="Proteomes" id="UP000184191">
    <property type="component" value="Unassembled WGS sequence"/>
</dbReference>
<feature type="transmembrane region" description="Helical" evidence="1">
    <location>
        <begin position="7"/>
        <end position="26"/>
    </location>
</feature>
<organism evidence="2 3">
    <name type="scientific">Roseovarius marisflavi</name>
    <dbReference type="NCBI Taxonomy" id="1054996"/>
    <lineage>
        <taxon>Bacteria</taxon>
        <taxon>Pseudomonadati</taxon>
        <taxon>Pseudomonadota</taxon>
        <taxon>Alphaproteobacteria</taxon>
        <taxon>Rhodobacterales</taxon>
        <taxon>Roseobacteraceae</taxon>
        <taxon>Roseovarius</taxon>
    </lineage>
</organism>
<dbReference type="AlphaFoldDB" id="A0A1M6XN84"/>
<name>A0A1M6XN84_9RHOB</name>
<sequence>MSSLFHFIFILNFAPFLVLVTSEQWIPELKSLPQL</sequence>
<gene>
    <name evidence="2" type="ORF">SAMN05444414_104208</name>
</gene>
<accession>A0A1M6XN84</accession>
<evidence type="ECO:0000256" key="1">
    <source>
        <dbReference type="SAM" id="Phobius"/>
    </source>
</evidence>
<evidence type="ECO:0000313" key="2">
    <source>
        <dbReference type="EMBL" id="SHL07255.1"/>
    </source>
</evidence>
<keyword evidence="1" id="KW-0472">Membrane</keyword>
<protein>
    <submittedName>
        <fullName evidence="2">Uncharacterized protein</fullName>
    </submittedName>
</protein>
<keyword evidence="3" id="KW-1185">Reference proteome</keyword>
<dbReference type="EMBL" id="FRBN01000004">
    <property type="protein sequence ID" value="SHL07255.1"/>
    <property type="molecule type" value="Genomic_DNA"/>
</dbReference>
<reference evidence="3" key="1">
    <citation type="submission" date="2016-11" db="EMBL/GenBank/DDBJ databases">
        <authorList>
            <person name="Varghese N."/>
            <person name="Submissions S."/>
        </authorList>
    </citation>
    <scope>NUCLEOTIDE SEQUENCE [LARGE SCALE GENOMIC DNA]</scope>
    <source>
        <strain evidence="3">DSM 29327</strain>
    </source>
</reference>
<evidence type="ECO:0000313" key="3">
    <source>
        <dbReference type="Proteomes" id="UP000184191"/>
    </source>
</evidence>
<keyword evidence="1" id="KW-0812">Transmembrane</keyword>
<proteinExistence type="predicted"/>